<name>B4J4S9_DROGR</name>
<keyword evidence="3 6" id="KW-0732">Signal</keyword>
<dbReference type="PANTHER" id="PTHR14619">
    <property type="entry name" value="NEURON-DERIVED NEUROTROPHIC FACTOR"/>
    <property type="match status" value="1"/>
</dbReference>
<comment type="subcellular location">
    <subcellularLocation>
        <location evidence="1">Secreted</location>
    </subcellularLocation>
</comment>
<dbReference type="OMA" id="PCAGSEI"/>
<dbReference type="Pfam" id="PF10179">
    <property type="entry name" value="NDNF"/>
    <property type="match status" value="1"/>
</dbReference>
<organism evidence="10">
    <name type="scientific">Drosophila grimshawi</name>
    <name type="common">Hawaiian fruit fly</name>
    <name type="synonym">Idiomyia grimshawi</name>
    <dbReference type="NCBI Taxonomy" id="7222"/>
    <lineage>
        <taxon>Eukaryota</taxon>
        <taxon>Metazoa</taxon>
        <taxon>Ecdysozoa</taxon>
        <taxon>Arthropoda</taxon>
        <taxon>Hexapoda</taxon>
        <taxon>Insecta</taxon>
        <taxon>Pterygota</taxon>
        <taxon>Neoptera</taxon>
        <taxon>Endopterygota</taxon>
        <taxon>Diptera</taxon>
        <taxon>Brachycera</taxon>
        <taxon>Muscomorpha</taxon>
        <taxon>Ephydroidea</taxon>
        <taxon>Drosophilidae</taxon>
        <taxon>Drosophila</taxon>
        <taxon>Hawaiian Drosophila</taxon>
    </lineage>
</organism>
<evidence type="ECO:0000256" key="3">
    <source>
        <dbReference type="ARBA" id="ARBA00022729"/>
    </source>
</evidence>
<keyword evidence="2" id="KW-0964">Secreted</keyword>
<dbReference type="InterPro" id="IPR045805">
    <property type="entry name" value="NDNF_C"/>
</dbReference>
<evidence type="ECO:0000256" key="5">
    <source>
        <dbReference type="ARBA" id="ARBA00023180"/>
    </source>
</evidence>
<dbReference type="InterPro" id="IPR019326">
    <property type="entry name" value="NDNF"/>
</dbReference>
<proteinExistence type="predicted"/>
<dbReference type="Pfam" id="PF19433">
    <property type="entry name" value="NDNF_C"/>
    <property type="match status" value="1"/>
</dbReference>
<dbReference type="Proteomes" id="UP000001070">
    <property type="component" value="Unassembled WGS sequence"/>
</dbReference>
<evidence type="ECO:0000256" key="4">
    <source>
        <dbReference type="ARBA" id="ARBA00022737"/>
    </source>
</evidence>
<evidence type="ECO:0000313" key="9">
    <source>
        <dbReference type="EMBL" id="EDW00625.1"/>
    </source>
</evidence>
<feature type="chain" id="PRO_5002811526" evidence="6">
    <location>
        <begin position="29"/>
        <end position="597"/>
    </location>
</feature>
<evidence type="ECO:0000256" key="6">
    <source>
        <dbReference type="SAM" id="SignalP"/>
    </source>
</evidence>
<evidence type="ECO:0000256" key="1">
    <source>
        <dbReference type="ARBA" id="ARBA00004613"/>
    </source>
</evidence>
<keyword evidence="10" id="KW-1185">Reference proteome</keyword>
<dbReference type="OrthoDB" id="9872501at2759"/>
<protein>
    <submittedName>
        <fullName evidence="9">GH20979</fullName>
    </submittedName>
</protein>
<dbReference type="PhylomeDB" id="B4J4S9"/>
<evidence type="ECO:0000313" key="10">
    <source>
        <dbReference type="Proteomes" id="UP000001070"/>
    </source>
</evidence>
<sequence length="597" mass="67910">MRRQHLAKQPGLVLLLLLLPLLLPHLGAEIAHTPLSSNRINLEPLEESQEETHLLPPSCPQRQAYEKMLNSIDDVEDLYVDVPVHIALEHRQKKRFVLKLNNSTPLTILFSMPVARQIYYNQTANVLRLAKGPTLGRLILPCALRGQYDLFVQARQGGALKLEAQAKHPHQSWPLLNHTHRIQIRTQNRVRKRQLIVKWERSKFDYHAMHYCLVIQRTGTLSSNTPSPSSTTTTTTSGSGQDFASFCEAVYAYTRQQQQTHSRAASGPCSTGSGNMLDLVWSRAPKRARHLNPRHSLHIVCTGARTQQQLRGLQPNSSYRLQLFGVHQRLQNLTLTLASSQVHFNRTQPTALREQALSLLKIGGLHGVQVYSFKVPATMPPPHFIRYLLLPCAGSEIRVKLLRQHRLVANVGDIYSPTYIKLEGVTPGERYLMRFEPSNEDEALRAQKVRLALSSERLFRDLAELPENITVFDVRTRCTSTTIAWHGSPDERALSYCVIVFNLPPRSVVDYTNYCMDFGALRITQHKNFKYIRCREKQNSMDKLETETILSLTPGDSYLIYVTANLSVGKPLPYQTLTVHMGSQCMDVESQEQPEYY</sequence>
<dbReference type="GO" id="GO:0005576">
    <property type="term" value="C:extracellular region"/>
    <property type="evidence" value="ECO:0007669"/>
    <property type="project" value="UniProtKB-SubCell"/>
</dbReference>
<feature type="signal peptide" evidence="6">
    <location>
        <begin position="1"/>
        <end position="28"/>
    </location>
</feature>
<dbReference type="eggNOG" id="KOG4806">
    <property type="taxonomic scope" value="Eukaryota"/>
</dbReference>
<dbReference type="PANTHER" id="PTHR14619:SF3">
    <property type="entry name" value="PROTEIN NDNF"/>
    <property type="match status" value="1"/>
</dbReference>
<feature type="domain" description="Neuron-derived neurotrophic factor first Fn(III)" evidence="7">
    <location>
        <begin position="196"/>
        <end position="343"/>
    </location>
</feature>
<dbReference type="AlphaFoldDB" id="B4J4S9"/>
<dbReference type="HOGENOM" id="CLU_468744_0_0_1"/>
<dbReference type="InterPro" id="IPR055271">
    <property type="entry name" value="NDNF_Fn(III)_1"/>
</dbReference>
<dbReference type="EMBL" id="CH916367">
    <property type="protein sequence ID" value="EDW00625.1"/>
    <property type="molecule type" value="Genomic_DNA"/>
</dbReference>
<evidence type="ECO:0000259" key="8">
    <source>
        <dbReference type="Pfam" id="PF19433"/>
    </source>
</evidence>
<evidence type="ECO:0000256" key="2">
    <source>
        <dbReference type="ARBA" id="ARBA00022525"/>
    </source>
</evidence>
<keyword evidence="4" id="KW-0677">Repeat</keyword>
<gene>
    <name evidence="9" type="primary">Dgri\GH20979</name>
    <name evidence="9" type="ORF">Dgri_GH20979</name>
</gene>
<dbReference type="InParanoid" id="B4J4S9"/>
<feature type="domain" description="Protein NDNF C-terminal" evidence="8">
    <location>
        <begin position="452"/>
        <end position="585"/>
    </location>
</feature>
<keyword evidence="5" id="KW-0325">Glycoprotein</keyword>
<accession>B4J4S9</accession>
<dbReference type="KEGG" id="dgr:6561345"/>
<evidence type="ECO:0000259" key="7">
    <source>
        <dbReference type="Pfam" id="PF10179"/>
    </source>
</evidence>
<dbReference type="FunCoup" id="B4J4S9">
    <property type="interactions" value="12"/>
</dbReference>
<reference evidence="9 10" key="1">
    <citation type="journal article" date="2007" name="Nature">
        <title>Evolution of genes and genomes on the Drosophila phylogeny.</title>
        <authorList>
            <consortium name="Drosophila 12 Genomes Consortium"/>
            <person name="Clark A.G."/>
            <person name="Eisen M.B."/>
            <person name="Smith D.R."/>
            <person name="Bergman C.M."/>
            <person name="Oliver B."/>
            <person name="Markow T.A."/>
            <person name="Kaufman T.C."/>
            <person name="Kellis M."/>
            <person name="Gelbart W."/>
            <person name="Iyer V.N."/>
            <person name="Pollard D.A."/>
            <person name="Sackton T.B."/>
            <person name="Larracuente A.M."/>
            <person name="Singh N.D."/>
            <person name="Abad J.P."/>
            <person name="Abt D.N."/>
            <person name="Adryan B."/>
            <person name="Aguade M."/>
            <person name="Akashi H."/>
            <person name="Anderson W.W."/>
            <person name="Aquadro C.F."/>
            <person name="Ardell D.H."/>
            <person name="Arguello R."/>
            <person name="Artieri C.G."/>
            <person name="Barbash D.A."/>
            <person name="Barker D."/>
            <person name="Barsanti P."/>
            <person name="Batterham P."/>
            <person name="Batzoglou S."/>
            <person name="Begun D."/>
            <person name="Bhutkar A."/>
            <person name="Blanco E."/>
            <person name="Bosak S.A."/>
            <person name="Bradley R.K."/>
            <person name="Brand A.D."/>
            <person name="Brent M.R."/>
            <person name="Brooks A.N."/>
            <person name="Brown R.H."/>
            <person name="Butlin R.K."/>
            <person name="Caggese C."/>
            <person name="Calvi B.R."/>
            <person name="Bernardo de Carvalho A."/>
            <person name="Caspi A."/>
            <person name="Castrezana S."/>
            <person name="Celniker S.E."/>
            <person name="Chang J.L."/>
            <person name="Chapple C."/>
            <person name="Chatterji S."/>
            <person name="Chinwalla A."/>
            <person name="Civetta A."/>
            <person name="Clifton S.W."/>
            <person name="Comeron J.M."/>
            <person name="Costello J.C."/>
            <person name="Coyne J.A."/>
            <person name="Daub J."/>
            <person name="David R.G."/>
            <person name="Delcher A.L."/>
            <person name="Delehaunty K."/>
            <person name="Do C.B."/>
            <person name="Ebling H."/>
            <person name="Edwards K."/>
            <person name="Eickbush T."/>
            <person name="Evans J.D."/>
            <person name="Filipski A."/>
            <person name="Findeiss S."/>
            <person name="Freyhult E."/>
            <person name="Fulton L."/>
            <person name="Fulton R."/>
            <person name="Garcia A.C."/>
            <person name="Gardiner A."/>
            <person name="Garfield D.A."/>
            <person name="Garvin B.E."/>
            <person name="Gibson G."/>
            <person name="Gilbert D."/>
            <person name="Gnerre S."/>
            <person name="Godfrey J."/>
            <person name="Good R."/>
            <person name="Gotea V."/>
            <person name="Gravely B."/>
            <person name="Greenberg A.J."/>
            <person name="Griffiths-Jones S."/>
            <person name="Gross S."/>
            <person name="Guigo R."/>
            <person name="Gustafson E.A."/>
            <person name="Haerty W."/>
            <person name="Hahn M.W."/>
            <person name="Halligan D.L."/>
            <person name="Halpern A.L."/>
            <person name="Halter G.M."/>
            <person name="Han M.V."/>
            <person name="Heger A."/>
            <person name="Hillier L."/>
            <person name="Hinrichs A.S."/>
            <person name="Holmes I."/>
            <person name="Hoskins R.A."/>
            <person name="Hubisz M.J."/>
            <person name="Hultmark D."/>
            <person name="Huntley M.A."/>
            <person name="Jaffe D.B."/>
            <person name="Jagadeeshan S."/>
            <person name="Jeck W.R."/>
            <person name="Johnson J."/>
            <person name="Jones C.D."/>
            <person name="Jordan W.C."/>
            <person name="Karpen G.H."/>
            <person name="Kataoka E."/>
            <person name="Keightley P.D."/>
            <person name="Kheradpour P."/>
            <person name="Kirkness E.F."/>
            <person name="Koerich L.B."/>
            <person name="Kristiansen K."/>
            <person name="Kudrna D."/>
            <person name="Kulathinal R.J."/>
            <person name="Kumar S."/>
            <person name="Kwok R."/>
            <person name="Lander E."/>
            <person name="Langley C.H."/>
            <person name="Lapoint R."/>
            <person name="Lazzaro B.P."/>
            <person name="Lee S.J."/>
            <person name="Levesque L."/>
            <person name="Li R."/>
            <person name="Lin C.F."/>
            <person name="Lin M.F."/>
            <person name="Lindblad-Toh K."/>
            <person name="Llopart A."/>
            <person name="Long M."/>
            <person name="Low L."/>
            <person name="Lozovsky E."/>
            <person name="Lu J."/>
            <person name="Luo M."/>
            <person name="Machado C.A."/>
            <person name="Makalowski W."/>
            <person name="Marzo M."/>
            <person name="Matsuda M."/>
            <person name="Matzkin L."/>
            <person name="McAllister B."/>
            <person name="McBride C.S."/>
            <person name="McKernan B."/>
            <person name="McKernan K."/>
            <person name="Mendez-Lago M."/>
            <person name="Minx P."/>
            <person name="Mollenhauer M.U."/>
            <person name="Montooth K."/>
            <person name="Mount S.M."/>
            <person name="Mu X."/>
            <person name="Myers E."/>
            <person name="Negre B."/>
            <person name="Newfeld S."/>
            <person name="Nielsen R."/>
            <person name="Noor M.A."/>
            <person name="O'Grady P."/>
            <person name="Pachter L."/>
            <person name="Papaceit M."/>
            <person name="Parisi M.J."/>
            <person name="Parisi M."/>
            <person name="Parts L."/>
            <person name="Pedersen J.S."/>
            <person name="Pesole G."/>
            <person name="Phillippy A.M."/>
            <person name="Ponting C.P."/>
            <person name="Pop M."/>
            <person name="Porcelli D."/>
            <person name="Powell J.R."/>
            <person name="Prohaska S."/>
            <person name="Pruitt K."/>
            <person name="Puig M."/>
            <person name="Quesneville H."/>
            <person name="Ram K.R."/>
            <person name="Rand D."/>
            <person name="Rasmussen M.D."/>
            <person name="Reed L.K."/>
            <person name="Reenan R."/>
            <person name="Reily A."/>
            <person name="Remington K.A."/>
            <person name="Rieger T.T."/>
            <person name="Ritchie M.G."/>
            <person name="Robin C."/>
            <person name="Rogers Y.H."/>
            <person name="Rohde C."/>
            <person name="Rozas J."/>
            <person name="Rubenfield M.J."/>
            <person name="Ruiz A."/>
            <person name="Russo S."/>
            <person name="Salzberg S.L."/>
            <person name="Sanchez-Gracia A."/>
            <person name="Saranga D.J."/>
            <person name="Sato H."/>
            <person name="Schaeffer S.W."/>
            <person name="Schatz M.C."/>
            <person name="Schlenke T."/>
            <person name="Schwartz R."/>
            <person name="Segarra C."/>
            <person name="Singh R.S."/>
            <person name="Sirot L."/>
            <person name="Sirota M."/>
            <person name="Sisneros N.B."/>
            <person name="Smith C.D."/>
            <person name="Smith T.F."/>
            <person name="Spieth J."/>
            <person name="Stage D.E."/>
            <person name="Stark A."/>
            <person name="Stephan W."/>
            <person name="Strausberg R.L."/>
            <person name="Strempel S."/>
            <person name="Sturgill D."/>
            <person name="Sutton G."/>
            <person name="Sutton G.G."/>
            <person name="Tao W."/>
            <person name="Teichmann S."/>
            <person name="Tobari Y.N."/>
            <person name="Tomimura Y."/>
            <person name="Tsolas J.M."/>
            <person name="Valente V.L."/>
            <person name="Venter E."/>
            <person name="Venter J.C."/>
            <person name="Vicario S."/>
            <person name="Vieira F.G."/>
            <person name="Vilella A.J."/>
            <person name="Villasante A."/>
            <person name="Walenz B."/>
            <person name="Wang J."/>
            <person name="Wasserman M."/>
            <person name="Watts T."/>
            <person name="Wilson D."/>
            <person name="Wilson R.K."/>
            <person name="Wing R.A."/>
            <person name="Wolfner M.F."/>
            <person name="Wong A."/>
            <person name="Wong G.K."/>
            <person name="Wu C.I."/>
            <person name="Wu G."/>
            <person name="Yamamoto D."/>
            <person name="Yang H.P."/>
            <person name="Yang S.P."/>
            <person name="Yorke J.A."/>
            <person name="Yoshida K."/>
            <person name="Zdobnov E."/>
            <person name="Zhang P."/>
            <person name="Zhang Y."/>
            <person name="Zimin A.V."/>
            <person name="Baldwin J."/>
            <person name="Abdouelleil A."/>
            <person name="Abdulkadir J."/>
            <person name="Abebe A."/>
            <person name="Abera B."/>
            <person name="Abreu J."/>
            <person name="Acer S.C."/>
            <person name="Aftuck L."/>
            <person name="Alexander A."/>
            <person name="An P."/>
            <person name="Anderson E."/>
            <person name="Anderson S."/>
            <person name="Arachi H."/>
            <person name="Azer M."/>
            <person name="Bachantsang P."/>
            <person name="Barry A."/>
            <person name="Bayul T."/>
            <person name="Berlin A."/>
            <person name="Bessette D."/>
            <person name="Bloom T."/>
            <person name="Blye J."/>
            <person name="Boguslavskiy L."/>
            <person name="Bonnet C."/>
            <person name="Boukhgalter B."/>
            <person name="Bourzgui I."/>
            <person name="Brown A."/>
            <person name="Cahill P."/>
            <person name="Channer S."/>
            <person name="Cheshatsang Y."/>
            <person name="Chuda L."/>
            <person name="Citroen M."/>
            <person name="Collymore A."/>
            <person name="Cooke P."/>
            <person name="Costello M."/>
            <person name="D'Aco K."/>
            <person name="Daza R."/>
            <person name="De Haan G."/>
            <person name="DeGray S."/>
            <person name="DeMaso C."/>
            <person name="Dhargay N."/>
            <person name="Dooley K."/>
            <person name="Dooley E."/>
            <person name="Doricent M."/>
            <person name="Dorje P."/>
            <person name="Dorjee K."/>
            <person name="Dupes A."/>
            <person name="Elong R."/>
            <person name="Falk J."/>
            <person name="Farina A."/>
            <person name="Faro S."/>
            <person name="Ferguson D."/>
            <person name="Fisher S."/>
            <person name="Foley C.D."/>
            <person name="Franke A."/>
            <person name="Friedrich D."/>
            <person name="Gadbois L."/>
            <person name="Gearin G."/>
            <person name="Gearin C.R."/>
            <person name="Giannoukos G."/>
            <person name="Goode T."/>
            <person name="Graham J."/>
            <person name="Grandbois E."/>
            <person name="Grewal S."/>
            <person name="Gyaltsen K."/>
            <person name="Hafez N."/>
            <person name="Hagos B."/>
            <person name="Hall J."/>
            <person name="Henson C."/>
            <person name="Hollinger A."/>
            <person name="Honan T."/>
            <person name="Huard M.D."/>
            <person name="Hughes L."/>
            <person name="Hurhula B."/>
            <person name="Husby M.E."/>
            <person name="Kamat A."/>
            <person name="Kanga B."/>
            <person name="Kashin S."/>
            <person name="Khazanovich D."/>
            <person name="Kisner P."/>
            <person name="Lance K."/>
            <person name="Lara M."/>
            <person name="Lee W."/>
            <person name="Lennon N."/>
            <person name="Letendre F."/>
            <person name="LeVine R."/>
            <person name="Lipovsky A."/>
            <person name="Liu X."/>
            <person name="Liu J."/>
            <person name="Liu S."/>
            <person name="Lokyitsang T."/>
            <person name="Lokyitsang Y."/>
            <person name="Lubonja R."/>
            <person name="Lui A."/>
            <person name="MacDonald P."/>
            <person name="Magnisalis V."/>
            <person name="Maru K."/>
            <person name="Matthews C."/>
            <person name="McCusker W."/>
            <person name="McDonough S."/>
            <person name="Mehta T."/>
            <person name="Meldrim J."/>
            <person name="Meneus L."/>
            <person name="Mihai O."/>
            <person name="Mihalev A."/>
            <person name="Mihova T."/>
            <person name="Mittelman R."/>
            <person name="Mlenga V."/>
            <person name="Montmayeur A."/>
            <person name="Mulrain L."/>
            <person name="Navidi A."/>
            <person name="Naylor J."/>
            <person name="Negash T."/>
            <person name="Nguyen T."/>
            <person name="Nguyen N."/>
            <person name="Nicol R."/>
            <person name="Norbu C."/>
            <person name="Norbu N."/>
            <person name="Novod N."/>
            <person name="O'Neill B."/>
            <person name="Osman S."/>
            <person name="Markiewicz E."/>
            <person name="Oyono O.L."/>
            <person name="Patti C."/>
            <person name="Phunkhang P."/>
            <person name="Pierre F."/>
            <person name="Priest M."/>
            <person name="Raghuraman S."/>
            <person name="Rege F."/>
            <person name="Reyes R."/>
            <person name="Rise C."/>
            <person name="Rogov P."/>
            <person name="Ross K."/>
            <person name="Ryan E."/>
            <person name="Settipalli S."/>
            <person name="Shea T."/>
            <person name="Sherpa N."/>
            <person name="Shi L."/>
            <person name="Shih D."/>
            <person name="Sparrow T."/>
            <person name="Spaulding J."/>
            <person name="Stalker J."/>
            <person name="Stange-Thomann N."/>
            <person name="Stavropoulos S."/>
            <person name="Stone C."/>
            <person name="Strader C."/>
            <person name="Tesfaye S."/>
            <person name="Thomson T."/>
            <person name="Thoulutsang Y."/>
            <person name="Thoulutsang D."/>
            <person name="Topham K."/>
            <person name="Topping I."/>
            <person name="Tsamla T."/>
            <person name="Vassiliev H."/>
            <person name="Vo A."/>
            <person name="Wangchuk T."/>
            <person name="Wangdi T."/>
            <person name="Weiand M."/>
            <person name="Wilkinson J."/>
            <person name="Wilson A."/>
            <person name="Yadav S."/>
            <person name="Young G."/>
            <person name="Yu Q."/>
            <person name="Zembek L."/>
            <person name="Zhong D."/>
            <person name="Zimmer A."/>
            <person name="Zwirko Z."/>
            <person name="Jaffe D.B."/>
            <person name="Alvarez P."/>
            <person name="Brockman W."/>
            <person name="Butler J."/>
            <person name="Chin C."/>
            <person name="Gnerre S."/>
            <person name="Grabherr M."/>
            <person name="Kleber M."/>
            <person name="Mauceli E."/>
            <person name="MacCallum I."/>
        </authorList>
    </citation>
    <scope>NUCLEOTIDE SEQUENCE [LARGE SCALE GENOMIC DNA]</scope>
    <source>
        <strain evidence="10">Tucson 15287-2541.00</strain>
    </source>
</reference>